<dbReference type="AlphaFoldDB" id="A0A4Q5J871"/>
<protein>
    <submittedName>
        <fullName evidence="2">Glyoxalase</fullName>
    </submittedName>
</protein>
<comment type="caution">
    <text evidence="2">The sequence shown here is derived from an EMBL/GenBank/DDBJ whole genome shotgun (WGS) entry which is preliminary data.</text>
</comment>
<gene>
    <name evidence="2" type="ORF">ETU37_02000</name>
</gene>
<sequence length="226" mass="24128">MNSTEVRTTLVSNATAGEVDLKLEAVVIPVTDVDRSKSFYGSLGWRLDADFAFDNGFRVVQFTPPGSPASIQFGTNITTAEPGSAQGIYLVASDVQAARDELAALGVDVSDVFHAQAPGAQFQVASSAGRVDGPADDRASYGSFATFRDPDGNGYLLQEVTTRLPGRIDTAETAFASVNDLMEALIRAAVAHGEHEKRNGGEYDEQWPAWYAAYMVAERSGSELPL</sequence>
<dbReference type="SUPFAM" id="SSF54593">
    <property type="entry name" value="Glyoxalase/Bleomycin resistance protein/Dihydroxybiphenyl dioxygenase"/>
    <property type="match status" value="1"/>
</dbReference>
<dbReference type="PROSITE" id="PS51819">
    <property type="entry name" value="VOC"/>
    <property type="match status" value="1"/>
</dbReference>
<organism evidence="2 3">
    <name type="scientific">Nocardioides iriomotensis</name>
    <dbReference type="NCBI Taxonomy" id="715784"/>
    <lineage>
        <taxon>Bacteria</taxon>
        <taxon>Bacillati</taxon>
        <taxon>Actinomycetota</taxon>
        <taxon>Actinomycetes</taxon>
        <taxon>Propionibacteriales</taxon>
        <taxon>Nocardioidaceae</taxon>
        <taxon>Nocardioides</taxon>
    </lineage>
</organism>
<dbReference type="Gene3D" id="3.10.180.10">
    <property type="entry name" value="2,3-Dihydroxybiphenyl 1,2-Dioxygenase, domain 1"/>
    <property type="match status" value="1"/>
</dbReference>
<dbReference type="InterPro" id="IPR004360">
    <property type="entry name" value="Glyas_Fos-R_dOase_dom"/>
</dbReference>
<reference evidence="2 3" key="1">
    <citation type="submission" date="2019-01" db="EMBL/GenBank/DDBJ databases">
        <title>Nocardioides guangzhouensis sp. nov., an actinobacterium isolated from soil.</title>
        <authorList>
            <person name="Fu Y."/>
            <person name="Cai Y."/>
            <person name="Lin Z."/>
            <person name="Chen P."/>
        </authorList>
    </citation>
    <scope>NUCLEOTIDE SEQUENCE [LARGE SCALE GENOMIC DNA]</scope>
    <source>
        <strain evidence="2 3">NBRC 105384</strain>
    </source>
</reference>
<dbReference type="InterPro" id="IPR029068">
    <property type="entry name" value="Glyas_Bleomycin-R_OHBP_Dase"/>
</dbReference>
<dbReference type="Pfam" id="PF00903">
    <property type="entry name" value="Glyoxalase"/>
    <property type="match status" value="1"/>
</dbReference>
<dbReference type="RefSeq" id="WP_129985207.1">
    <property type="nucleotide sequence ID" value="NZ_SDPU01000009.1"/>
</dbReference>
<dbReference type="InterPro" id="IPR037523">
    <property type="entry name" value="VOC_core"/>
</dbReference>
<dbReference type="Proteomes" id="UP000291189">
    <property type="component" value="Unassembled WGS sequence"/>
</dbReference>
<name>A0A4Q5J871_9ACTN</name>
<keyword evidence="3" id="KW-1185">Reference proteome</keyword>
<evidence type="ECO:0000313" key="3">
    <source>
        <dbReference type="Proteomes" id="UP000291189"/>
    </source>
</evidence>
<proteinExistence type="predicted"/>
<evidence type="ECO:0000313" key="2">
    <source>
        <dbReference type="EMBL" id="RYU14784.1"/>
    </source>
</evidence>
<dbReference type="EMBL" id="SDPU01000009">
    <property type="protein sequence ID" value="RYU14784.1"/>
    <property type="molecule type" value="Genomic_DNA"/>
</dbReference>
<feature type="domain" description="VOC" evidence="1">
    <location>
        <begin position="22"/>
        <end position="160"/>
    </location>
</feature>
<evidence type="ECO:0000259" key="1">
    <source>
        <dbReference type="PROSITE" id="PS51819"/>
    </source>
</evidence>
<dbReference type="OrthoDB" id="485032at2"/>
<accession>A0A4Q5J871</accession>